<sequence>MSFLSISSIASSLLRSFQPSGSLLGHSLKSHNFSKATRSITTSSPMQSSPRSKHLSQRGSTNKMKTHQGTKKRWTPLGSGSKASDILFKRGFAGKSHLNSGMARNRLNNLGGTTLAPRGRISKTLRRLLAPSL</sequence>
<proteinExistence type="predicted"/>
<keyword evidence="2" id="KW-1185">Reference proteome</keyword>
<reference evidence="1 2" key="1">
    <citation type="journal article" date="2018" name="Mol. Biol. Evol.">
        <title>Broad Genomic Sampling Reveals a Smut Pathogenic Ancestry of the Fungal Clade Ustilaginomycotina.</title>
        <authorList>
            <person name="Kijpornyongpan T."/>
            <person name="Mondo S.J."/>
            <person name="Barry K."/>
            <person name="Sandor L."/>
            <person name="Lee J."/>
            <person name="Lipzen A."/>
            <person name="Pangilinan J."/>
            <person name="LaButti K."/>
            <person name="Hainaut M."/>
            <person name="Henrissat B."/>
            <person name="Grigoriev I.V."/>
            <person name="Spatafora J.W."/>
            <person name="Aime M.C."/>
        </authorList>
    </citation>
    <scope>NUCLEOTIDE SEQUENCE [LARGE SCALE GENOMIC DNA]</scope>
    <source>
        <strain evidence="1 2">SA 807</strain>
    </source>
</reference>
<evidence type="ECO:0000313" key="2">
    <source>
        <dbReference type="Proteomes" id="UP000245626"/>
    </source>
</evidence>
<organism evidence="1 2">
    <name type="scientific">Violaceomyces palustris</name>
    <dbReference type="NCBI Taxonomy" id="1673888"/>
    <lineage>
        <taxon>Eukaryota</taxon>
        <taxon>Fungi</taxon>
        <taxon>Dikarya</taxon>
        <taxon>Basidiomycota</taxon>
        <taxon>Ustilaginomycotina</taxon>
        <taxon>Ustilaginomycetes</taxon>
        <taxon>Violaceomycetales</taxon>
        <taxon>Violaceomycetaceae</taxon>
        <taxon>Violaceomyces</taxon>
    </lineage>
</organism>
<dbReference type="EMBL" id="KZ819813">
    <property type="protein sequence ID" value="PWN51847.1"/>
    <property type="molecule type" value="Genomic_DNA"/>
</dbReference>
<evidence type="ECO:0000313" key="1">
    <source>
        <dbReference type="EMBL" id="PWN51847.1"/>
    </source>
</evidence>
<protein>
    <submittedName>
        <fullName evidence="1">Uncharacterized protein</fullName>
    </submittedName>
</protein>
<name>A0ACD0P1F2_9BASI</name>
<dbReference type="Proteomes" id="UP000245626">
    <property type="component" value="Unassembled WGS sequence"/>
</dbReference>
<accession>A0ACD0P1F2</accession>
<gene>
    <name evidence="1" type="ORF">IE53DRAFT_378622</name>
</gene>